<evidence type="ECO:0000256" key="1">
    <source>
        <dbReference type="ARBA" id="ARBA00022741"/>
    </source>
</evidence>
<sequence>MPLLQLIAGPNGAGKTTLFERVLSPITRLPFINADVLARQHWPGDEEAHGHEAAALAAQARQQALAQGLSFVAETVFSHPSKLALVQDAQARGYLVHLHVVLVPVELSVARVKLRSAQGGHSVPEERVRERHQRLWSLLAQAAQRADSTRVYDNSSARHPFRLAATYEHGRALGPIELPTWSPWLEPRP</sequence>
<evidence type="ECO:0000313" key="4">
    <source>
        <dbReference type="EMBL" id="MBQ0959364.1"/>
    </source>
</evidence>
<dbReference type="EMBL" id="JAGQDE010000007">
    <property type="protein sequence ID" value="MBQ0959364.1"/>
    <property type="molecule type" value="Genomic_DNA"/>
</dbReference>
<dbReference type="InterPro" id="IPR010488">
    <property type="entry name" value="Zeta_toxin_domain"/>
</dbReference>
<name>A0A940YH77_9BURK</name>
<dbReference type="PANTHER" id="PTHR39206">
    <property type="entry name" value="SLL8004 PROTEIN"/>
    <property type="match status" value="1"/>
</dbReference>
<protein>
    <submittedName>
        <fullName evidence="4">Zeta toxin family protein</fullName>
    </submittedName>
</protein>
<evidence type="ECO:0000256" key="2">
    <source>
        <dbReference type="ARBA" id="ARBA00022840"/>
    </source>
</evidence>
<dbReference type="Proteomes" id="UP000678374">
    <property type="component" value="Unassembled WGS sequence"/>
</dbReference>
<dbReference type="PANTHER" id="PTHR39206:SF1">
    <property type="entry name" value="SLL8004 PROTEIN"/>
    <property type="match status" value="1"/>
</dbReference>
<feature type="domain" description="Zeta toxin" evidence="3">
    <location>
        <begin position="2"/>
        <end position="156"/>
    </location>
</feature>
<evidence type="ECO:0000259" key="3">
    <source>
        <dbReference type="Pfam" id="PF06414"/>
    </source>
</evidence>
<evidence type="ECO:0000313" key="5">
    <source>
        <dbReference type="Proteomes" id="UP000678374"/>
    </source>
</evidence>
<dbReference type="RefSeq" id="WP_210801994.1">
    <property type="nucleotide sequence ID" value="NZ_JAGQDE010000007.1"/>
</dbReference>
<comment type="caution">
    <text evidence="4">The sequence shown here is derived from an EMBL/GenBank/DDBJ whole genome shotgun (WGS) entry which is preliminary data.</text>
</comment>
<reference evidence="4" key="1">
    <citation type="submission" date="2021-04" db="EMBL/GenBank/DDBJ databases">
        <title>The genome sequence of Ideonella sp. 4Y11.</title>
        <authorList>
            <person name="Liu Y."/>
        </authorList>
    </citation>
    <scope>NUCLEOTIDE SEQUENCE</scope>
    <source>
        <strain evidence="4">4Y11</strain>
    </source>
</reference>
<dbReference type="SUPFAM" id="SSF52540">
    <property type="entry name" value="P-loop containing nucleoside triphosphate hydrolases"/>
    <property type="match status" value="1"/>
</dbReference>
<dbReference type="GO" id="GO:0016301">
    <property type="term" value="F:kinase activity"/>
    <property type="evidence" value="ECO:0007669"/>
    <property type="project" value="InterPro"/>
</dbReference>
<dbReference type="InterPro" id="IPR027417">
    <property type="entry name" value="P-loop_NTPase"/>
</dbReference>
<keyword evidence="2" id="KW-0067">ATP-binding</keyword>
<dbReference type="Gene3D" id="3.40.50.300">
    <property type="entry name" value="P-loop containing nucleotide triphosphate hydrolases"/>
    <property type="match status" value="1"/>
</dbReference>
<dbReference type="Pfam" id="PF06414">
    <property type="entry name" value="Zeta_toxin"/>
    <property type="match status" value="1"/>
</dbReference>
<organism evidence="4 5">
    <name type="scientific">Ideonella aquatica</name>
    <dbReference type="NCBI Taxonomy" id="2824119"/>
    <lineage>
        <taxon>Bacteria</taxon>
        <taxon>Pseudomonadati</taxon>
        <taxon>Pseudomonadota</taxon>
        <taxon>Betaproteobacteria</taxon>
        <taxon>Burkholderiales</taxon>
        <taxon>Sphaerotilaceae</taxon>
        <taxon>Ideonella</taxon>
    </lineage>
</organism>
<proteinExistence type="predicted"/>
<accession>A0A940YH77</accession>
<gene>
    <name evidence="4" type="ORF">KAK06_10420</name>
</gene>
<keyword evidence="1" id="KW-0547">Nucleotide-binding</keyword>
<dbReference type="GO" id="GO:0005524">
    <property type="term" value="F:ATP binding"/>
    <property type="evidence" value="ECO:0007669"/>
    <property type="project" value="UniProtKB-KW"/>
</dbReference>
<keyword evidence="5" id="KW-1185">Reference proteome</keyword>
<dbReference type="AlphaFoldDB" id="A0A940YH77"/>